<evidence type="ECO:0000313" key="2">
    <source>
        <dbReference type="Proteomes" id="UP000016922"/>
    </source>
</evidence>
<evidence type="ECO:0000313" key="1">
    <source>
        <dbReference type="EMBL" id="EPE31547.1"/>
    </source>
</evidence>
<dbReference type="OrthoDB" id="3511743at2759"/>
<keyword evidence="2" id="KW-1185">Reference proteome</keyword>
<accession>S3CZ39</accession>
<dbReference type="KEGG" id="glz:GLAREA_12303"/>
<protein>
    <submittedName>
        <fullName evidence="1">Uncharacterized protein</fullName>
    </submittedName>
</protein>
<dbReference type="STRING" id="1116229.S3CZ39"/>
<dbReference type="AlphaFoldDB" id="S3CZ39"/>
<dbReference type="GeneID" id="19471344"/>
<sequence>MKPTYSWSHLQGVTTHDLLDTSPELPCPSLCPTPALLYYPHRIFTLQACLAGMGDSYLLRTDKGRELPVEIVLRIVEFVVGEDSRCVGELMRLSRPFNSLLQTYERSITLANTTHDPRLLFTNSAQSHILGCRAPPKDTIIRRAPSYIWYNEMRTRHSIIEYLCAHEITSMTDDTGGWPRLPEHVPKVERLVREKMFKQHGFLLLFQLSDCTAGQVEMASIRNQQARFLEGLSACETAVLCCLVEVVGQGFLNITGKVGGPRKDLKVMRASMGGFVGDVGVGGDQIGENWLRECPYFAYVFLAGSKNPHRPDLWAKSELQKGLDEMNEFELGNIMSYASLQSVVWKAFCRKRGCTMSDRWTEARGCVERVMGGYVLC</sequence>
<dbReference type="RefSeq" id="XP_008081276.1">
    <property type="nucleotide sequence ID" value="XM_008083085.1"/>
</dbReference>
<gene>
    <name evidence="1" type="ORF">GLAREA_12303</name>
</gene>
<reference evidence="1 2" key="1">
    <citation type="journal article" date="2013" name="BMC Genomics">
        <title>Genomics-driven discovery of the pneumocandin biosynthetic gene cluster in the fungus Glarea lozoyensis.</title>
        <authorList>
            <person name="Chen L."/>
            <person name="Yue Q."/>
            <person name="Zhang X."/>
            <person name="Xiang M."/>
            <person name="Wang C."/>
            <person name="Li S."/>
            <person name="Che Y."/>
            <person name="Ortiz-Lopez F.J."/>
            <person name="Bills G.F."/>
            <person name="Liu X."/>
            <person name="An Z."/>
        </authorList>
    </citation>
    <scope>NUCLEOTIDE SEQUENCE [LARGE SCALE GENOMIC DNA]</scope>
    <source>
        <strain evidence="2">ATCC 20868 / MF5171</strain>
    </source>
</reference>
<dbReference type="OMA" id="IRETMCV"/>
<dbReference type="Proteomes" id="UP000016922">
    <property type="component" value="Unassembled WGS sequence"/>
</dbReference>
<name>S3CZ39_GLAL2</name>
<proteinExistence type="predicted"/>
<dbReference type="HOGENOM" id="CLU_078025_0_0_1"/>
<dbReference type="EMBL" id="KE145361">
    <property type="protein sequence ID" value="EPE31547.1"/>
    <property type="molecule type" value="Genomic_DNA"/>
</dbReference>
<organism evidence="1 2">
    <name type="scientific">Glarea lozoyensis (strain ATCC 20868 / MF5171)</name>
    <dbReference type="NCBI Taxonomy" id="1116229"/>
    <lineage>
        <taxon>Eukaryota</taxon>
        <taxon>Fungi</taxon>
        <taxon>Dikarya</taxon>
        <taxon>Ascomycota</taxon>
        <taxon>Pezizomycotina</taxon>
        <taxon>Leotiomycetes</taxon>
        <taxon>Helotiales</taxon>
        <taxon>Helotiaceae</taxon>
        <taxon>Glarea</taxon>
    </lineage>
</organism>